<keyword evidence="3" id="KW-1185">Reference proteome</keyword>
<protein>
    <submittedName>
        <fullName evidence="2">Uncharacterized protein</fullName>
    </submittedName>
</protein>
<name>A0A016TWA4_9BILA</name>
<dbReference type="AlphaFoldDB" id="A0A016TWA4"/>
<dbReference type="Proteomes" id="UP000024635">
    <property type="component" value="Unassembled WGS sequence"/>
</dbReference>
<gene>
    <name evidence="2" type="primary">Acey_s0072.g675</name>
    <name evidence="2" type="ORF">Y032_0072g675</name>
</gene>
<evidence type="ECO:0000256" key="1">
    <source>
        <dbReference type="SAM" id="MobiDB-lite"/>
    </source>
</evidence>
<organism evidence="2 3">
    <name type="scientific">Ancylostoma ceylanicum</name>
    <dbReference type="NCBI Taxonomy" id="53326"/>
    <lineage>
        <taxon>Eukaryota</taxon>
        <taxon>Metazoa</taxon>
        <taxon>Ecdysozoa</taxon>
        <taxon>Nematoda</taxon>
        <taxon>Chromadorea</taxon>
        <taxon>Rhabditida</taxon>
        <taxon>Rhabditina</taxon>
        <taxon>Rhabditomorpha</taxon>
        <taxon>Strongyloidea</taxon>
        <taxon>Ancylostomatidae</taxon>
        <taxon>Ancylostomatinae</taxon>
        <taxon>Ancylostoma</taxon>
    </lineage>
</organism>
<feature type="compositionally biased region" description="Basic and acidic residues" evidence="1">
    <location>
        <begin position="125"/>
        <end position="134"/>
    </location>
</feature>
<feature type="compositionally biased region" description="Basic and acidic residues" evidence="1">
    <location>
        <begin position="228"/>
        <end position="240"/>
    </location>
</feature>
<accession>A0A016TWA4</accession>
<feature type="region of interest" description="Disordered" evidence="1">
    <location>
        <begin position="114"/>
        <end position="266"/>
    </location>
</feature>
<evidence type="ECO:0000313" key="3">
    <source>
        <dbReference type="Proteomes" id="UP000024635"/>
    </source>
</evidence>
<feature type="compositionally biased region" description="Basic residues" evidence="1">
    <location>
        <begin position="241"/>
        <end position="250"/>
    </location>
</feature>
<feature type="compositionally biased region" description="Basic and acidic residues" evidence="1">
    <location>
        <begin position="142"/>
        <end position="160"/>
    </location>
</feature>
<comment type="caution">
    <text evidence="2">The sequence shown here is derived from an EMBL/GenBank/DDBJ whole genome shotgun (WGS) entry which is preliminary data.</text>
</comment>
<feature type="compositionally biased region" description="Basic and acidic residues" evidence="1">
    <location>
        <begin position="256"/>
        <end position="266"/>
    </location>
</feature>
<dbReference type="EMBL" id="JARK01001408">
    <property type="protein sequence ID" value="EYC07075.1"/>
    <property type="molecule type" value="Genomic_DNA"/>
</dbReference>
<proteinExistence type="predicted"/>
<reference evidence="3" key="1">
    <citation type="journal article" date="2015" name="Nat. Genet.">
        <title>The genome and transcriptome of the zoonotic hookworm Ancylostoma ceylanicum identify infection-specific gene families.</title>
        <authorList>
            <person name="Schwarz E.M."/>
            <person name="Hu Y."/>
            <person name="Antoshechkin I."/>
            <person name="Miller M.M."/>
            <person name="Sternberg P.W."/>
            <person name="Aroian R.V."/>
        </authorList>
    </citation>
    <scope>NUCLEOTIDE SEQUENCE</scope>
    <source>
        <strain evidence="3">HY135</strain>
    </source>
</reference>
<evidence type="ECO:0000313" key="2">
    <source>
        <dbReference type="EMBL" id="EYC07075.1"/>
    </source>
</evidence>
<sequence>MCTNLFSFNSIYRHRLRSFSCVNTELYCVITRAVDVTMNVTVVKFDQAEQAEHVIKYIKEEPRVKIEEIDEEDPQVVMNDDEIEVKQELLETHVMPTDQVEQPGRESVLRFHNELGGSTGGMPRTYDEMQDERQSNNSLFDNDQKETVERPPDPSIKECFIRIIPRRYRRGMQLRPRPSQVKNTQIGDETEKTHKTRAKRSAEDNVSDKKRKKRGNKTKRTYKTKANRSTEVDVPDETKNKRANKSRARRSAGADTDVKDEVRGFR</sequence>
<feature type="compositionally biased region" description="Basic residues" evidence="1">
    <location>
        <begin position="209"/>
        <end position="226"/>
    </location>
</feature>